<gene>
    <name evidence="2" type="ORF">SMD44_00756</name>
</gene>
<dbReference type="Pfam" id="PF00092">
    <property type="entry name" value="VWA"/>
    <property type="match status" value="1"/>
</dbReference>
<evidence type="ECO:0000313" key="3">
    <source>
        <dbReference type="Proteomes" id="UP000195880"/>
    </source>
</evidence>
<dbReference type="Gene3D" id="3.40.50.410">
    <property type="entry name" value="von Willebrand factor, type A domain"/>
    <property type="match status" value="1"/>
</dbReference>
<dbReference type="STRING" id="67267.GCA_000716675_02654"/>
<organism evidence="2 3">
    <name type="scientific">Streptomyces alboflavus</name>
    <dbReference type="NCBI Taxonomy" id="67267"/>
    <lineage>
        <taxon>Bacteria</taxon>
        <taxon>Bacillati</taxon>
        <taxon>Actinomycetota</taxon>
        <taxon>Actinomycetes</taxon>
        <taxon>Kitasatosporales</taxon>
        <taxon>Streptomycetaceae</taxon>
        <taxon>Streptomyces</taxon>
    </lineage>
</organism>
<sequence>MNVLPLYVLADRSGSMAETAGSVTAIEVVNTVLRELLARLAKDPTIRRAVRLSVISFAEDARVDLPLTSLSSTTAVPDLEASGPTSFAVVFEATARTVAHDLAALGPAARPPLVFMLTDGRPTAHRDRAGGWYAEHQALLASAGAGRRVLLVPYGYGRVDPRTLASIAADPSAAYLAGRSDSPAQAIERFAELVFGSVARSVAMDSEQVVPPPGTVRPYVEDY</sequence>
<feature type="domain" description="VWFA" evidence="1">
    <location>
        <begin position="5"/>
        <end position="194"/>
    </location>
</feature>
<dbReference type="InterPro" id="IPR002035">
    <property type="entry name" value="VWF_A"/>
</dbReference>
<dbReference type="OrthoDB" id="9806395at2"/>
<reference evidence="2 3" key="1">
    <citation type="submission" date="2017-05" db="EMBL/GenBank/DDBJ databases">
        <title>Streptomyces alboflavus Genome sequencing and assembly.</title>
        <authorList>
            <person name="Wang Y."/>
            <person name="Du B."/>
            <person name="Ding Y."/>
            <person name="Liu H."/>
            <person name="Hou Q."/>
            <person name="Liu K."/>
            <person name="Wang C."/>
            <person name="Yao L."/>
        </authorList>
    </citation>
    <scope>NUCLEOTIDE SEQUENCE [LARGE SCALE GENOMIC DNA]</scope>
    <source>
        <strain evidence="2 3">MDJK44</strain>
    </source>
</reference>
<dbReference type="KEGG" id="salf:SMD44_00756"/>
<evidence type="ECO:0000313" key="2">
    <source>
        <dbReference type="EMBL" id="ARX81358.1"/>
    </source>
</evidence>
<dbReference type="SUPFAM" id="SSF53300">
    <property type="entry name" value="vWA-like"/>
    <property type="match status" value="1"/>
</dbReference>
<dbReference type="eggNOG" id="COG4245">
    <property type="taxonomic scope" value="Bacteria"/>
</dbReference>
<keyword evidence="3" id="KW-1185">Reference proteome</keyword>
<dbReference type="InterPro" id="IPR036465">
    <property type="entry name" value="vWFA_dom_sf"/>
</dbReference>
<dbReference type="EMBL" id="CP021748">
    <property type="protein sequence ID" value="ARX81358.1"/>
    <property type="molecule type" value="Genomic_DNA"/>
</dbReference>
<dbReference type="Proteomes" id="UP000195880">
    <property type="component" value="Chromosome"/>
</dbReference>
<dbReference type="AlphaFoldDB" id="A0A1Z1W4L0"/>
<proteinExistence type="predicted"/>
<protein>
    <recommendedName>
        <fullName evidence="1">VWFA domain-containing protein</fullName>
    </recommendedName>
</protein>
<accession>A0A1Z1W4L0</accession>
<dbReference type="RefSeq" id="WP_087882819.1">
    <property type="nucleotide sequence ID" value="NZ_CP021748.1"/>
</dbReference>
<dbReference type="SMART" id="SM00327">
    <property type="entry name" value="VWA"/>
    <property type="match status" value="1"/>
</dbReference>
<evidence type="ECO:0000259" key="1">
    <source>
        <dbReference type="PROSITE" id="PS50234"/>
    </source>
</evidence>
<name>A0A1Z1W4L0_9ACTN</name>
<dbReference type="PROSITE" id="PS50234">
    <property type="entry name" value="VWFA"/>
    <property type="match status" value="1"/>
</dbReference>